<protein>
    <submittedName>
        <fullName evidence="2">Uncharacterized protein</fullName>
    </submittedName>
</protein>
<dbReference type="EMBL" id="LAZR01035806">
    <property type="protein sequence ID" value="KKL26531.1"/>
    <property type="molecule type" value="Genomic_DNA"/>
</dbReference>
<organism evidence="2">
    <name type="scientific">marine sediment metagenome</name>
    <dbReference type="NCBI Taxonomy" id="412755"/>
    <lineage>
        <taxon>unclassified sequences</taxon>
        <taxon>metagenomes</taxon>
        <taxon>ecological metagenomes</taxon>
    </lineage>
</organism>
<evidence type="ECO:0000313" key="2">
    <source>
        <dbReference type="EMBL" id="KKL26531.1"/>
    </source>
</evidence>
<keyword evidence="1" id="KW-0472">Membrane</keyword>
<comment type="caution">
    <text evidence="2">The sequence shown here is derived from an EMBL/GenBank/DDBJ whole genome shotgun (WGS) entry which is preliminary data.</text>
</comment>
<proteinExistence type="predicted"/>
<keyword evidence="1" id="KW-1133">Transmembrane helix</keyword>
<feature type="transmembrane region" description="Helical" evidence="1">
    <location>
        <begin position="115"/>
        <end position="134"/>
    </location>
</feature>
<evidence type="ECO:0000256" key="1">
    <source>
        <dbReference type="SAM" id="Phobius"/>
    </source>
</evidence>
<feature type="transmembrane region" description="Helical" evidence="1">
    <location>
        <begin position="28"/>
        <end position="61"/>
    </location>
</feature>
<name>A0A0F9E9K6_9ZZZZ</name>
<feature type="transmembrane region" description="Helical" evidence="1">
    <location>
        <begin position="140"/>
        <end position="160"/>
    </location>
</feature>
<sequence length="262" mass="26991">MPLAEELLNWAIAFLDWVQELSPAQKKWIGIITLTVVALGGLLMVVGQVALGLAGIAWLVGAKNIAIFREAILSTTGKVGLLKTALGKIVFVAVGITIAWAGFKFIKTGIEEGSILKELGGIVGVGLGVGAIGLSIGGPWGAGIGFVLGITGAIFIDWMMGGDVGKSIAKKVAKIGGIFSLPLAGTLPGFQEGGIVPGRLGSPVPILAHAGERVIPAGQNINFNPSIIINVSRGMDEGGIVNRIKQELNEQYAVGVGDIARR</sequence>
<feature type="transmembrane region" description="Helical" evidence="1">
    <location>
        <begin position="81"/>
        <end position="103"/>
    </location>
</feature>
<gene>
    <name evidence="2" type="ORF">LCGC14_2394380</name>
</gene>
<dbReference type="AlphaFoldDB" id="A0A0F9E9K6"/>
<reference evidence="2" key="1">
    <citation type="journal article" date="2015" name="Nature">
        <title>Complex archaea that bridge the gap between prokaryotes and eukaryotes.</title>
        <authorList>
            <person name="Spang A."/>
            <person name="Saw J.H."/>
            <person name="Jorgensen S.L."/>
            <person name="Zaremba-Niedzwiedzka K."/>
            <person name="Martijn J."/>
            <person name="Lind A.E."/>
            <person name="van Eijk R."/>
            <person name="Schleper C."/>
            <person name="Guy L."/>
            <person name="Ettema T.J."/>
        </authorList>
    </citation>
    <scope>NUCLEOTIDE SEQUENCE</scope>
</reference>
<accession>A0A0F9E9K6</accession>
<keyword evidence="1" id="KW-0812">Transmembrane</keyword>